<keyword evidence="1" id="KW-0472">Membrane</keyword>
<proteinExistence type="predicted"/>
<evidence type="ECO:0000256" key="1">
    <source>
        <dbReference type="SAM" id="Phobius"/>
    </source>
</evidence>
<dbReference type="RefSeq" id="WP_371872646.1">
    <property type="nucleotide sequence ID" value="NZ_BLLG01000005.1"/>
</dbReference>
<protein>
    <submittedName>
        <fullName evidence="2">Uncharacterized protein</fullName>
    </submittedName>
</protein>
<name>A0A6A0AU96_9ACTN</name>
<organism evidence="2 3">
    <name type="scientific">Streptomyces pacificus</name>
    <dbReference type="NCBI Taxonomy" id="2705029"/>
    <lineage>
        <taxon>Bacteria</taxon>
        <taxon>Bacillati</taxon>
        <taxon>Actinomycetota</taxon>
        <taxon>Actinomycetes</taxon>
        <taxon>Kitasatosporales</taxon>
        <taxon>Streptomycetaceae</taxon>
        <taxon>Streptomyces</taxon>
    </lineage>
</organism>
<evidence type="ECO:0000313" key="3">
    <source>
        <dbReference type="Proteomes" id="UP000484988"/>
    </source>
</evidence>
<evidence type="ECO:0000313" key="2">
    <source>
        <dbReference type="EMBL" id="GFH35933.1"/>
    </source>
</evidence>
<dbReference type="Proteomes" id="UP000484988">
    <property type="component" value="Unassembled WGS sequence"/>
</dbReference>
<dbReference type="AlphaFoldDB" id="A0A6A0AU96"/>
<dbReference type="EMBL" id="BLLG01000005">
    <property type="protein sequence ID" value="GFH35933.1"/>
    <property type="molecule type" value="Genomic_DNA"/>
</dbReference>
<keyword evidence="1" id="KW-1133">Transmembrane helix</keyword>
<keyword evidence="3" id="KW-1185">Reference proteome</keyword>
<comment type="caution">
    <text evidence="2">The sequence shown here is derived from an EMBL/GenBank/DDBJ whole genome shotgun (WGS) entry which is preliminary data.</text>
</comment>
<accession>A0A6A0AU96</accession>
<feature type="transmembrane region" description="Helical" evidence="1">
    <location>
        <begin position="30"/>
        <end position="52"/>
    </location>
</feature>
<reference evidence="2 3" key="1">
    <citation type="submission" date="2020-02" db="EMBL/GenBank/DDBJ databases">
        <title>Whole Genome Shotgun Sequence of Streptomyces sp. strain CWH03.</title>
        <authorList>
            <person name="Dohra H."/>
            <person name="Kodani S."/>
            <person name="Yamamura H."/>
        </authorList>
    </citation>
    <scope>NUCLEOTIDE SEQUENCE [LARGE SCALE GENOMIC DNA]</scope>
    <source>
        <strain evidence="2 3">CWH03</strain>
    </source>
</reference>
<gene>
    <name evidence="2" type="ORF">SCWH03_21550</name>
</gene>
<sequence length="70" mass="7665">MLDLPHPQVPADLHVRAARRGARLRRRRRALRHLGCALLVAAAVGFAVWAAAVEPWAVPPSPTTPEIDGW</sequence>
<keyword evidence="1" id="KW-0812">Transmembrane</keyword>